<dbReference type="Gene3D" id="3.30.1140.40">
    <property type="entry name" value="Tctex-1"/>
    <property type="match status" value="1"/>
</dbReference>
<accession>E4YP84</accession>
<proteinExistence type="inferred from homology"/>
<dbReference type="InterPro" id="IPR038586">
    <property type="entry name" value="Tctex-1-like_sf"/>
</dbReference>
<evidence type="ECO:0000313" key="2">
    <source>
        <dbReference type="EMBL" id="CBY37282.1"/>
    </source>
</evidence>
<organism evidence="2">
    <name type="scientific">Oikopleura dioica</name>
    <name type="common">Tunicate</name>
    <dbReference type="NCBI Taxonomy" id="34765"/>
    <lineage>
        <taxon>Eukaryota</taxon>
        <taxon>Metazoa</taxon>
        <taxon>Chordata</taxon>
        <taxon>Tunicata</taxon>
        <taxon>Appendicularia</taxon>
        <taxon>Copelata</taxon>
        <taxon>Oikopleuridae</taxon>
        <taxon>Oikopleura</taxon>
    </lineage>
</organism>
<dbReference type="CDD" id="cd21451">
    <property type="entry name" value="DLC-like_TCTEX1D"/>
    <property type="match status" value="1"/>
</dbReference>
<name>E4YP84_OIKDI</name>
<dbReference type="Pfam" id="PF03645">
    <property type="entry name" value="Tctex-1"/>
    <property type="match status" value="1"/>
</dbReference>
<gene>
    <name evidence="2" type="ORF">GSOID_T00030374001</name>
</gene>
<dbReference type="GO" id="GO:0005737">
    <property type="term" value="C:cytoplasm"/>
    <property type="evidence" value="ECO:0007669"/>
    <property type="project" value="TreeGrafter"/>
</dbReference>
<evidence type="ECO:0000256" key="1">
    <source>
        <dbReference type="ARBA" id="ARBA00005361"/>
    </source>
</evidence>
<dbReference type="GO" id="GO:0045505">
    <property type="term" value="F:dynein intermediate chain binding"/>
    <property type="evidence" value="ECO:0007669"/>
    <property type="project" value="TreeGrafter"/>
</dbReference>
<sequence>MEGISSGKIRDADGKVSFKRLSMSLRDQVRRNTAGNIDMLHVPGTDGSSSYGTSRRGSIMPGLGQFGLSRKQPKPKFEPTYKMEPDKKPNVADLKLILRETVQQCSEKINWQEFHKTKALLRLNNLLHRKLKTMMPNRYRFVLQVMAFQPDEQDTKLSSSFLWNGAHDSYLTYKFEKFDLTVVAILHLIYTE</sequence>
<protein>
    <submittedName>
        <fullName evidence="2">Uncharacterized protein</fullName>
    </submittedName>
</protein>
<dbReference type="InterPro" id="IPR005334">
    <property type="entry name" value="Tctex-1-like"/>
</dbReference>
<dbReference type="Proteomes" id="UP000011014">
    <property type="component" value="Unassembled WGS sequence"/>
</dbReference>
<dbReference type="GO" id="GO:0005868">
    <property type="term" value="C:cytoplasmic dynein complex"/>
    <property type="evidence" value="ECO:0007669"/>
    <property type="project" value="TreeGrafter"/>
</dbReference>
<dbReference type="PANTHER" id="PTHR21255">
    <property type="entry name" value="T-COMPLEX-ASSOCIATED-TESTIS-EXPRESSED 1/ DYNEIN LIGHT CHAIN"/>
    <property type="match status" value="1"/>
</dbReference>
<dbReference type="EMBL" id="FN654937">
    <property type="protein sequence ID" value="CBY37282.1"/>
    <property type="molecule type" value="Genomic_DNA"/>
</dbReference>
<dbReference type="PANTHER" id="PTHR21255:SF65">
    <property type="entry name" value="TCTEX1 DOMAIN-CONTAINING PROTEIN 2"/>
    <property type="match status" value="1"/>
</dbReference>
<dbReference type="AlphaFoldDB" id="E4YP84"/>
<comment type="similarity">
    <text evidence="1">Belongs to the dynein light chain Tctex-type family.</text>
</comment>
<reference evidence="2" key="1">
    <citation type="journal article" date="2010" name="Science">
        <title>Plasticity of animal genome architecture unmasked by rapid evolution of a pelagic tunicate.</title>
        <authorList>
            <person name="Denoeud F."/>
            <person name="Henriet S."/>
            <person name="Mungpakdee S."/>
            <person name="Aury J.M."/>
            <person name="Da Silva C."/>
            <person name="Brinkmann H."/>
            <person name="Mikhaleva J."/>
            <person name="Olsen L.C."/>
            <person name="Jubin C."/>
            <person name="Canestro C."/>
            <person name="Bouquet J.M."/>
            <person name="Danks G."/>
            <person name="Poulain J."/>
            <person name="Campsteijn C."/>
            <person name="Adamski M."/>
            <person name="Cross I."/>
            <person name="Yadetie F."/>
            <person name="Muffato M."/>
            <person name="Louis A."/>
            <person name="Butcher S."/>
            <person name="Tsagkogeorga G."/>
            <person name="Konrad A."/>
            <person name="Singh S."/>
            <person name="Jensen M.F."/>
            <person name="Cong E.H."/>
            <person name="Eikeseth-Otteraa H."/>
            <person name="Noel B."/>
            <person name="Anthouard V."/>
            <person name="Porcel B.M."/>
            <person name="Kachouri-Lafond R."/>
            <person name="Nishino A."/>
            <person name="Ugolini M."/>
            <person name="Chourrout P."/>
            <person name="Nishida H."/>
            <person name="Aasland R."/>
            <person name="Huzurbazar S."/>
            <person name="Westhof E."/>
            <person name="Delsuc F."/>
            <person name="Lehrach H."/>
            <person name="Reinhardt R."/>
            <person name="Weissenbach J."/>
            <person name="Roy S.W."/>
            <person name="Artiguenave F."/>
            <person name="Postlethwait J.H."/>
            <person name="Manak J.R."/>
            <person name="Thompson E.M."/>
            <person name="Jaillon O."/>
            <person name="Du Pasquier L."/>
            <person name="Boudinot P."/>
            <person name="Liberles D.A."/>
            <person name="Volff J.N."/>
            <person name="Philippe H."/>
            <person name="Lenhard B."/>
            <person name="Roest Crollius H."/>
            <person name="Wincker P."/>
            <person name="Chourrout D."/>
        </authorList>
    </citation>
    <scope>NUCLEOTIDE SEQUENCE [LARGE SCALE GENOMIC DNA]</scope>
</reference>
<dbReference type="GO" id="GO:0007018">
    <property type="term" value="P:microtubule-based movement"/>
    <property type="evidence" value="ECO:0007669"/>
    <property type="project" value="TreeGrafter"/>
</dbReference>